<keyword evidence="7" id="KW-0539">Nucleus</keyword>
<evidence type="ECO:0000256" key="9">
    <source>
        <dbReference type="SAM" id="MobiDB-lite"/>
    </source>
</evidence>
<evidence type="ECO:0000313" key="12">
    <source>
        <dbReference type="Proteomes" id="UP001168098"/>
    </source>
</evidence>
<reference evidence="11 12" key="1">
    <citation type="journal article" date="2023" name="BMC Biotechnol.">
        <title>Vitis rotundifolia cv Carlos genome sequencing.</title>
        <authorList>
            <person name="Huff M."/>
            <person name="Hulse-Kemp A."/>
            <person name="Scheffler B."/>
            <person name="Youngblood R."/>
            <person name="Simpson S."/>
            <person name="Babiker E."/>
            <person name="Staton M."/>
        </authorList>
    </citation>
    <scope>NUCLEOTIDE SEQUENCE [LARGE SCALE GENOMIC DNA]</scope>
    <source>
        <tissue evidence="11">Leaf</tissue>
    </source>
</reference>
<dbReference type="Proteomes" id="UP001168098">
    <property type="component" value="Unassembled WGS sequence"/>
</dbReference>
<keyword evidence="4" id="KW-0862">Zinc</keyword>
<accession>A0AA38ZUQ8</accession>
<dbReference type="PANTHER" id="PTHR45801:SF107">
    <property type="entry name" value="TRANSCRIPTIONAL REGULATOR SUPERMAN-LIKE"/>
    <property type="match status" value="1"/>
</dbReference>
<evidence type="ECO:0000313" key="11">
    <source>
        <dbReference type="EMBL" id="KAJ9695582.1"/>
    </source>
</evidence>
<dbReference type="PROSITE" id="PS50157">
    <property type="entry name" value="ZINC_FINGER_C2H2_2"/>
    <property type="match status" value="1"/>
</dbReference>
<evidence type="ECO:0000256" key="1">
    <source>
        <dbReference type="ARBA" id="ARBA00004123"/>
    </source>
</evidence>
<evidence type="ECO:0000256" key="6">
    <source>
        <dbReference type="ARBA" id="ARBA00023163"/>
    </source>
</evidence>
<dbReference type="GO" id="GO:0005634">
    <property type="term" value="C:nucleus"/>
    <property type="evidence" value="ECO:0007669"/>
    <property type="project" value="UniProtKB-SubCell"/>
</dbReference>
<dbReference type="PANTHER" id="PTHR45801">
    <property type="entry name" value="OS07G0101800 PROTEIN"/>
    <property type="match status" value="1"/>
</dbReference>
<feature type="domain" description="C2H2-type" evidence="10">
    <location>
        <begin position="22"/>
        <end position="49"/>
    </location>
</feature>
<evidence type="ECO:0000256" key="5">
    <source>
        <dbReference type="ARBA" id="ARBA00023015"/>
    </source>
</evidence>
<sequence length="353" mass="37183">MQTIGNAAEGAAAPRPYVNFEYICKFCFRTFKSGHALGGHQNVHRNDQNREVGKYCGVSFGFENRSQRKVVATDQKTKRGPRVQHLRVGDGSSSGLNHQGGPTAPGWHPGVGIGLVAQDSILAMARPRLNNQGPPPPIATTLSPGSIGGETGAIYYAENMPGSRLNQGPQSASQVHPGLGDENPRIGVGSGGLRSTWAMPRAGLNVQGAHTEPGLDSVIGDNFSNLAAGNGATNGFNLRIEPTGLDENVDLTLDLTPAGAKPVRAPTMEESLKLTIAPPALAPRCNHSCRPPGQAKPPYDGFLEDHFGRWKLNNHLSKQAGSATYSETTVSSGSSGVEVSSRLSDGVDLELKL</sequence>
<dbReference type="PROSITE" id="PS00028">
    <property type="entry name" value="ZINC_FINGER_C2H2_1"/>
    <property type="match status" value="1"/>
</dbReference>
<evidence type="ECO:0000256" key="2">
    <source>
        <dbReference type="ARBA" id="ARBA00022723"/>
    </source>
</evidence>
<gene>
    <name evidence="11" type="ORF">PVL29_010856</name>
</gene>
<dbReference type="EMBL" id="JARBHA010000008">
    <property type="protein sequence ID" value="KAJ9695582.1"/>
    <property type="molecule type" value="Genomic_DNA"/>
</dbReference>
<evidence type="ECO:0000256" key="4">
    <source>
        <dbReference type="ARBA" id="ARBA00022833"/>
    </source>
</evidence>
<name>A0AA38ZUQ8_VITRO</name>
<comment type="subcellular location">
    <subcellularLocation>
        <location evidence="1">Nucleus</location>
    </subcellularLocation>
</comment>
<keyword evidence="12" id="KW-1185">Reference proteome</keyword>
<evidence type="ECO:0000256" key="3">
    <source>
        <dbReference type="ARBA" id="ARBA00022771"/>
    </source>
</evidence>
<feature type="compositionally biased region" description="Low complexity" evidence="9">
    <location>
        <begin position="326"/>
        <end position="341"/>
    </location>
</feature>
<protein>
    <recommendedName>
        <fullName evidence="10">C2H2-type domain-containing protein</fullName>
    </recommendedName>
</protein>
<dbReference type="InterPro" id="IPR052426">
    <property type="entry name" value="Plant_dev_regulator"/>
</dbReference>
<dbReference type="GO" id="GO:0008270">
    <property type="term" value="F:zinc ion binding"/>
    <property type="evidence" value="ECO:0007669"/>
    <property type="project" value="UniProtKB-KW"/>
</dbReference>
<keyword evidence="5" id="KW-0805">Transcription regulation</keyword>
<dbReference type="SUPFAM" id="SSF57667">
    <property type="entry name" value="beta-beta-alpha zinc fingers"/>
    <property type="match status" value="1"/>
</dbReference>
<feature type="region of interest" description="Disordered" evidence="9">
    <location>
        <begin position="321"/>
        <end position="345"/>
    </location>
</feature>
<dbReference type="InterPro" id="IPR013087">
    <property type="entry name" value="Znf_C2H2_type"/>
</dbReference>
<keyword evidence="3 8" id="KW-0863">Zinc-finger</keyword>
<evidence type="ECO:0000259" key="10">
    <source>
        <dbReference type="PROSITE" id="PS50157"/>
    </source>
</evidence>
<comment type="caution">
    <text evidence="11">The sequence shown here is derived from an EMBL/GenBank/DDBJ whole genome shotgun (WGS) entry which is preliminary data.</text>
</comment>
<proteinExistence type="predicted"/>
<evidence type="ECO:0000256" key="8">
    <source>
        <dbReference type="PROSITE-ProRule" id="PRU00042"/>
    </source>
</evidence>
<dbReference type="InterPro" id="IPR036236">
    <property type="entry name" value="Znf_C2H2_sf"/>
</dbReference>
<keyword evidence="6" id="KW-0804">Transcription</keyword>
<organism evidence="11 12">
    <name type="scientific">Vitis rotundifolia</name>
    <name type="common">Muscadine grape</name>
    <dbReference type="NCBI Taxonomy" id="103349"/>
    <lineage>
        <taxon>Eukaryota</taxon>
        <taxon>Viridiplantae</taxon>
        <taxon>Streptophyta</taxon>
        <taxon>Embryophyta</taxon>
        <taxon>Tracheophyta</taxon>
        <taxon>Spermatophyta</taxon>
        <taxon>Magnoliopsida</taxon>
        <taxon>eudicotyledons</taxon>
        <taxon>Gunneridae</taxon>
        <taxon>Pentapetalae</taxon>
        <taxon>rosids</taxon>
        <taxon>Vitales</taxon>
        <taxon>Vitaceae</taxon>
        <taxon>Viteae</taxon>
        <taxon>Vitis</taxon>
    </lineage>
</organism>
<evidence type="ECO:0000256" key="7">
    <source>
        <dbReference type="ARBA" id="ARBA00023242"/>
    </source>
</evidence>
<keyword evidence="2" id="KW-0479">Metal-binding</keyword>
<feature type="region of interest" description="Disordered" evidence="9">
    <location>
        <begin position="86"/>
        <end position="109"/>
    </location>
</feature>
<dbReference type="AlphaFoldDB" id="A0AA38ZUQ8"/>